<dbReference type="Proteomes" id="UP000032142">
    <property type="component" value="Unassembled WGS sequence"/>
</dbReference>
<proteinExistence type="predicted"/>
<evidence type="ECO:0000313" key="2">
    <source>
        <dbReference type="Proteomes" id="UP000032142"/>
    </source>
</evidence>
<sequence length="78" mass="8877">MWKQGIDIDLGHTANRTPVCLARVPFKVATHTCVLGRVPIREYTDLYHTTSHTPVCETVWSILASIQFHHQGTYSRIT</sequence>
<protein>
    <submittedName>
        <fullName evidence="1">Uncharacterized protein</fullName>
    </submittedName>
</protein>
<evidence type="ECO:0000313" key="1">
    <source>
        <dbReference type="EMBL" id="KHG16740.1"/>
    </source>
</evidence>
<dbReference type="EMBL" id="KN406840">
    <property type="protein sequence ID" value="KHG16740.1"/>
    <property type="molecule type" value="Genomic_DNA"/>
</dbReference>
<gene>
    <name evidence="1" type="ORF">F383_20916</name>
</gene>
<keyword evidence="2" id="KW-1185">Reference proteome</keyword>
<dbReference type="AlphaFoldDB" id="A0A0B0NV73"/>
<reference evidence="2" key="1">
    <citation type="submission" date="2014-09" db="EMBL/GenBank/DDBJ databases">
        <authorList>
            <person name="Mudge J."/>
            <person name="Ramaraj T."/>
            <person name="Lindquist I.E."/>
            <person name="Bharti A.K."/>
            <person name="Sundararajan A."/>
            <person name="Cameron C.T."/>
            <person name="Woodward J.E."/>
            <person name="May G.D."/>
            <person name="Brubaker C."/>
            <person name="Broadhvest J."/>
            <person name="Wilkins T.A."/>
        </authorList>
    </citation>
    <scope>NUCLEOTIDE SEQUENCE</scope>
    <source>
        <strain evidence="2">cv. AKA8401</strain>
    </source>
</reference>
<accession>A0A0B0NV73</accession>
<organism evidence="1 2">
    <name type="scientific">Gossypium arboreum</name>
    <name type="common">Tree cotton</name>
    <name type="synonym">Gossypium nanking</name>
    <dbReference type="NCBI Taxonomy" id="29729"/>
    <lineage>
        <taxon>Eukaryota</taxon>
        <taxon>Viridiplantae</taxon>
        <taxon>Streptophyta</taxon>
        <taxon>Embryophyta</taxon>
        <taxon>Tracheophyta</taxon>
        <taxon>Spermatophyta</taxon>
        <taxon>Magnoliopsida</taxon>
        <taxon>eudicotyledons</taxon>
        <taxon>Gunneridae</taxon>
        <taxon>Pentapetalae</taxon>
        <taxon>rosids</taxon>
        <taxon>malvids</taxon>
        <taxon>Malvales</taxon>
        <taxon>Malvaceae</taxon>
        <taxon>Malvoideae</taxon>
        <taxon>Gossypium</taxon>
    </lineage>
</organism>
<name>A0A0B0NV73_GOSAR</name>